<evidence type="ECO:0000256" key="4">
    <source>
        <dbReference type="ARBA" id="ARBA00022723"/>
    </source>
</evidence>
<organism evidence="15 16">
    <name type="scientific">Hymenobacter mucosus</name>
    <dbReference type="NCBI Taxonomy" id="1411120"/>
    <lineage>
        <taxon>Bacteria</taxon>
        <taxon>Pseudomonadati</taxon>
        <taxon>Bacteroidota</taxon>
        <taxon>Cytophagia</taxon>
        <taxon>Cytophagales</taxon>
        <taxon>Hymenobacteraceae</taxon>
        <taxon>Hymenobacter</taxon>
    </lineage>
</organism>
<evidence type="ECO:0000256" key="2">
    <source>
        <dbReference type="ARBA" id="ARBA00022490"/>
    </source>
</evidence>
<accession>A0A238VJC6</accession>
<keyword evidence="6 13" id="KW-0227">DNA damage</keyword>
<evidence type="ECO:0000256" key="11">
    <source>
        <dbReference type="ARBA" id="ARBA00023204"/>
    </source>
</evidence>
<dbReference type="EMBL" id="FZNS01000001">
    <property type="protein sequence ID" value="SNR34298.1"/>
    <property type="molecule type" value="Genomic_DNA"/>
</dbReference>
<sequence length="211" mass="22863">MILPLASTDLLPKVIMGVDPGTQIMGYAVIEVQGQKVRVLRYDVIDMKKLGTNHALKLKRIYERMTELIEEFLPDELAIEAPFFGVNVQSMLKLGRAQGVAIAACLSRQIPYVEYAPTKVKQAVTGSGNATKEQVAHMLRQTLELPPIEEAPKFLDATDALAVAMCHHYQKGNNAKAGGKSWGKFLADNPGKLAAPVAGKKATAVKKKPAA</sequence>
<evidence type="ECO:0000256" key="14">
    <source>
        <dbReference type="NCBIfam" id="TIGR00228"/>
    </source>
</evidence>
<dbReference type="Pfam" id="PF02075">
    <property type="entry name" value="RuvC"/>
    <property type="match status" value="1"/>
</dbReference>
<dbReference type="GO" id="GO:0005737">
    <property type="term" value="C:cytoplasm"/>
    <property type="evidence" value="ECO:0007669"/>
    <property type="project" value="UniProtKB-SubCell"/>
</dbReference>
<keyword evidence="7 13" id="KW-0378">Hydrolase</keyword>
<comment type="function">
    <text evidence="13">The RuvA-RuvB-RuvC complex processes Holliday junction (HJ) DNA during genetic recombination and DNA repair. Endonuclease that resolves HJ intermediates. Cleaves cruciform DNA by making single-stranded nicks across the HJ at symmetrical positions within the homologous arms, yielding a 5'-phosphate and a 3'-hydroxyl group; requires a central core of homology in the junction. The consensus cleavage sequence is 5'-(A/T)TT(C/G)-3'. Cleavage occurs on the 3'-side of the TT dinucleotide at the point of strand exchange. HJ branch migration catalyzed by RuvA-RuvB allows RuvC to scan DNA until it finds its consensus sequence, where it cleaves and resolves the cruciform DNA.</text>
</comment>
<keyword evidence="16" id="KW-1185">Reference proteome</keyword>
<keyword evidence="3 13" id="KW-0540">Nuclease</keyword>
<evidence type="ECO:0000256" key="6">
    <source>
        <dbReference type="ARBA" id="ARBA00022763"/>
    </source>
</evidence>
<dbReference type="AlphaFoldDB" id="A0A238VJC6"/>
<feature type="binding site" evidence="13">
    <location>
        <position position="19"/>
    </location>
    <ligand>
        <name>Mg(2+)</name>
        <dbReference type="ChEBI" id="CHEBI:18420"/>
        <label>1</label>
    </ligand>
</feature>
<dbReference type="PRINTS" id="PR00696">
    <property type="entry name" value="RSOLVASERUVC"/>
</dbReference>
<proteinExistence type="inferred from homology"/>
<evidence type="ECO:0000313" key="16">
    <source>
        <dbReference type="Proteomes" id="UP000198310"/>
    </source>
</evidence>
<evidence type="ECO:0000256" key="1">
    <source>
        <dbReference type="ARBA" id="ARBA00009518"/>
    </source>
</evidence>
<evidence type="ECO:0000256" key="12">
    <source>
        <dbReference type="ARBA" id="ARBA00029354"/>
    </source>
</evidence>
<evidence type="ECO:0000256" key="8">
    <source>
        <dbReference type="ARBA" id="ARBA00022842"/>
    </source>
</evidence>
<feature type="active site" evidence="13">
    <location>
        <position position="80"/>
    </location>
</feature>
<dbReference type="Proteomes" id="UP000198310">
    <property type="component" value="Unassembled WGS sequence"/>
</dbReference>
<protein>
    <recommendedName>
        <fullName evidence="13 14">Crossover junction endodeoxyribonuclease RuvC</fullName>
        <ecNumber evidence="13 14">3.1.21.10</ecNumber>
    </recommendedName>
    <alternativeName>
        <fullName evidence="13">Holliday junction nuclease RuvC</fullName>
    </alternativeName>
    <alternativeName>
        <fullName evidence="13">Holliday junction resolvase RuvC</fullName>
    </alternativeName>
</protein>
<keyword evidence="5 13" id="KW-0255">Endonuclease</keyword>
<dbReference type="GO" id="GO:0048476">
    <property type="term" value="C:Holliday junction resolvase complex"/>
    <property type="evidence" value="ECO:0007669"/>
    <property type="project" value="UniProtKB-UniRule"/>
</dbReference>
<comment type="subunit">
    <text evidence="13">Homodimer which binds Holliday junction (HJ) DNA. The HJ becomes 2-fold symmetrical on binding to RuvC with unstacked arms; it has a different conformation from HJ DNA in complex with RuvA. In the full resolvosome a probable DNA-RuvA(4)-RuvB(12)-RuvC(2) complex forms which resolves the HJ.</text>
</comment>
<dbReference type="InterPro" id="IPR036397">
    <property type="entry name" value="RNaseH_sf"/>
</dbReference>
<evidence type="ECO:0000256" key="10">
    <source>
        <dbReference type="ARBA" id="ARBA00023172"/>
    </source>
</evidence>
<evidence type="ECO:0000313" key="15">
    <source>
        <dbReference type="EMBL" id="SNR34298.1"/>
    </source>
</evidence>
<dbReference type="NCBIfam" id="TIGR00228">
    <property type="entry name" value="ruvC"/>
    <property type="match status" value="1"/>
</dbReference>
<evidence type="ECO:0000256" key="13">
    <source>
        <dbReference type="HAMAP-Rule" id="MF_00034"/>
    </source>
</evidence>
<dbReference type="FunFam" id="3.30.420.10:FF:000002">
    <property type="entry name" value="Crossover junction endodeoxyribonuclease RuvC"/>
    <property type="match status" value="1"/>
</dbReference>
<dbReference type="RefSeq" id="WP_045686959.1">
    <property type="nucleotide sequence ID" value="NZ_FZNS01000001.1"/>
</dbReference>
<dbReference type="PANTHER" id="PTHR30194">
    <property type="entry name" value="CROSSOVER JUNCTION ENDODEOXYRIBONUCLEASE RUVC"/>
    <property type="match status" value="1"/>
</dbReference>
<comment type="catalytic activity">
    <reaction evidence="12 13">
        <text>Endonucleolytic cleavage at a junction such as a reciprocal single-stranded crossover between two homologous DNA duplexes (Holliday junction).</text>
        <dbReference type="EC" id="3.1.21.10"/>
    </reaction>
</comment>
<feature type="binding site" evidence="13">
    <location>
        <position position="156"/>
    </location>
    <ligand>
        <name>Mg(2+)</name>
        <dbReference type="ChEBI" id="CHEBI:18420"/>
        <label>1</label>
    </ligand>
</feature>
<dbReference type="GO" id="GO:0003677">
    <property type="term" value="F:DNA binding"/>
    <property type="evidence" value="ECO:0007669"/>
    <property type="project" value="UniProtKB-KW"/>
</dbReference>
<comment type="cofactor">
    <cofactor evidence="13">
        <name>Mg(2+)</name>
        <dbReference type="ChEBI" id="CHEBI:18420"/>
    </cofactor>
    <text evidence="13">Binds 2 Mg(2+) ion per subunit.</text>
</comment>
<dbReference type="HAMAP" id="MF_00034">
    <property type="entry name" value="RuvC"/>
    <property type="match status" value="1"/>
</dbReference>
<comment type="subcellular location">
    <subcellularLocation>
        <location evidence="13">Cytoplasm</location>
    </subcellularLocation>
</comment>
<evidence type="ECO:0000256" key="5">
    <source>
        <dbReference type="ARBA" id="ARBA00022759"/>
    </source>
</evidence>
<comment type="similarity">
    <text evidence="1 13">Belongs to the RuvC family.</text>
</comment>
<keyword evidence="2 13" id="KW-0963">Cytoplasm</keyword>
<evidence type="ECO:0000256" key="3">
    <source>
        <dbReference type="ARBA" id="ARBA00022722"/>
    </source>
</evidence>
<reference evidence="16" key="1">
    <citation type="submission" date="2017-06" db="EMBL/GenBank/DDBJ databases">
        <authorList>
            <person name="Varghese N."/>
            <person name="Submissions S."/>
        </authorList>
    </citation>
    <scope>NUCLEOTIDE SEQUENCE [LARGE SCALE GENOMIC DNA]</scope>
    <source>
        <strain evidence="16">DSM 28041</strain>
    </source>
</reference>
<evidence type="ECO:0000256" key="9">
    <source>
        <dbReference type="ARBA" id="ARBA00023125"/>
    </source>
</evidence>
<keyword evidence="10 13" id="KW-0233">DNA recombination</keyword>
<dbReference type="SUPFAM" id="SSF53098">
    <property type="entry name" value="Ribonuclease H-like"/>
    <property type="match status" value="1"/>
</dbReference>
<name>A0A238VJC6_9BACT</name>
<dbReference type="GO" id="GO:0006310">
    <property type="term" value="P:DNA recombination"/>
    <property type="evidence" value="ECO:0007669"/>
    <property type="project" value="UniProtKB-UniRule"/>
</dbReference>
<evidence type="ECO:0000256" key="7">
    <source>
        <dbReference type="ARBA" id="ARBA00022801"/>
    </source>
</evidence>
<dbReference type="PANTHER" id="PTHR30194:SF3">
    <property type="entry name" value="CROSSOVER JUNCTION ENDODEOXYRIBONUCLEASE RUVC"/>
    <property type="match status" value="1"/>
</dbReference>
<dbReference type="Gene3D" id="3.30.420.10">
    <property type="entry name" value="Ribonuclease H-like superfamily/Ribonuclease H"/>
    <property type="match status" value="1"/>
</dbReference>
<dbReference type="EC" id="3.1.21.10" evidence="13 14"/>
<dbReference type="GO" id="GO:0006281">
    <property type="term" value="P:DNA repair"/>
    <property type="evidence" value="ECO:0007669"/>
    <property type="project" value="UniProtKB-UniRule"/>
</dbReference>
<dbReference type="InterPro" id="IPR002176">
    <property type="entry name" value="X-over_junc_endoDNase_RuvC"/>
</dbReference>
<gene>
    <name evidence="13" type="primary">ruvC</name>
    <name evidence="15" type="ORF">SAMN06269173_101746</name>
</gene>
<keyword evidence="8 13" id="KW-0460">Magnesium</keyword>
<keyword evidence="11 13" id="KW-0234">DNA repair</keyword>
<dbReference type="GO" id="GO:0000287">
    <property type="term" value="F:magnesium ion binding"/>
    <property type="evidence" value="ECO:0007669"/>
    <property type="project" value="UniProtKB-UniRule"/>
</dbReference>
<dbReference type="GO" id="GO:0008821">
    <property type="term" value="F:crossover junction DNA endonuclease activity"/>
    <property type="evidence" value="ECO:0007669"/>
    <property type="project" value="UniProtKB-UniRule"/>
</dbReference>
<keyword evidence="4 13" id="KW-0479">Metal-binding</keyword>
<feature type="binding site" evidence="13">
    <location>
        <position position="80"/>
    </location>
    <ligand>
        <name>Mg(2+)</name>
        <dbReference type="ChEBI" id="CHEBI:18420"/>
        <label>2</label>
    </ligand>
</feature>
<feature type="active site" evidence="13">
    <location>
        <position position="19"/>
    </location>
</feature>
<keyword evidence="9 13" id="KW-0238">DNA-binding</keyword>
<dbReference type="InterPro" id="IPR012337">
    <property type="entry name" value="RNaseH-like_sf"/>
</dbReference>
<dbReference type="CDD" id="cd16962">
    <property type="entry name" value="RuvC"/>
    <property type="match status" value="1"/>
</dbReference>
<feature type="active site" evidence="13">
    <location>
        <position position="156"/>
    </location>
</feature>